<dbReference type="AlphaFoldDB" id="A0A432MIH4"/>
<evidence type="ECO:0000313" key="2">
    <source>
        <dbReference type="Proteomes" id="UP000280296"/>
    </source>
</evidence>
<protein>
    <submittedName>
        <fullName evidence="1">DUF932 domain-containing protein</fullName>
    </submittedName>
</protein>
<gene>
    <name evidence="1" type="ORF">TsocGM_14470</name>
</gene>
<reference evidence="1 2" key="1">
    <citation type="submission" date="2018-12" db="EMBL/GenBank/DDBJ databases">
        <authorList>
            <person name="Toschakov S.V."/>
        </authorList>
    </citation>
    <scope>NUCLEOTIDE SEQUENCE [LARGE SCALE GENOMIC DNA]</scope>
    <source>
        <strain evidence="1 2">GM2012</strain>
    </source>
</reference>
<organism evidence="1 2">
    <name type="scientific">Tautonia sociabilis</name>
    <dbReference type="NCBI Taxonomy" id="2080755"/>
    <lineage>
        <taxon>Bacteria</taxon>
        <taxon>Pseudomonadati</taxon>
        <taxon>Planctomycetota</taxon>
        <taxon>Planctomycetia</taxon>
        <taxon>Isosphaerales</taxon>
        <taxon>Isosphaeraceae</taxon>
        <taxon>Tautonia</taxon>
    </lineage>
</organism>
<comment type="caution">
    <text evidence="1">The sequence shown here is derived from an EMBL/GenBank/DDBJ whole genome shotgun (WGS) entry which is preliminary data.</text>
</comment>
<proteinExistence type="predicted"/>
<dbReference type="Proteomes" id="UP000280296">
    <property type="component" value="Unassembled WGS sequence"/>
</dbReference>
<keyword evidence="2" id="KW-1185">Reference proteome</keyword>
<evidence type="ECO:0000313" key="1">
    <source>
        <dbReference type="EMBL" id="RUL86998.1"/>
    </source>
</evidence>
<dbReference type="RefSeq" id="WP_126726184.1">
    <property type="nucleotide sequence ID" value="NZ_RYZH01000027.1"/>
</dbReference>
<sequence length="355" mass="39631">MTRQNLTRAHEQLFRRDPDECATDLQALWDHCRRQKEEGRDRWQLPQTIRPFARDGQILLELGDDGASLLNDWSFSQLCRIAGVSKDTINRLSPETAATALAETLPRGNRPTQVLTEGDSVRSVHGTHYTRLWNADLLAVVAEFAVDFQPPPRAYSGGTGLYAGEQDMFAFQIDPAGWAEVEGEAFAPGFFVWNSEVGRRALGVSTFWFQHCCRNHIVWDAVEVTEFTAKHTSRIGDALGEVRRIIEALVRRRDERRDGFVRVVAKAMKERLGEDADEVLDRLQTFGVPRGLGSKAVELAHGQGFTIFSVVDALTRLAQEIPYAGERTEADQRAARLLDLVSARGEATQTAALAV</sequence>
<accession>A0A432MIH4</accession>
<dbReference type="OrthoDB" id="7215872at2"/>
<name>A0A432MIH4_9BACT</name>
<dbReference type="EMBL" id="RYZH01000027">
    <property type="protein sequence ID" value="RUL86998.1"/>
    <property type="molecule type" value="Genomic_DNA"/>
</dbReference>
<reference evidence="1 2" key="2">
    <citation type="submission" date="2019-01" db="EMBL/GenBank/DDBJ databases">
        <title>Tautonia sociabilis, a novel thermotolerant planctomycete of Isosphaeraceae family, isolated from a 4000 m deep subterranean habitat.</title>
        <authorList>
            <person name="Kovaleva O.L."/>
            <person name="Elcheninov A.G."/>
            <person name="Van Heerden E."/>
            <person name="Toshchakov S.V."/>
            <person name="Novikov A."/>
            <person name="Bonch-Osmolovskaya E.A."/>
            <person name="Kublanov I.V."/>
        </authorList>
    </citation>
    <scope>NUCLEOTIDE SEQUENCE [LARGE SCALE GENOMIC DNA]</scope>
    <source>
        <strain evidence="1 2">GM2012</strain>
    </source>
</reference>